<organism evidence="1 2">
    <name type="scientific">Gimesia alba</name>
    <dbReference type="NCBI Taxonomy" id="2527973"/>
    <lineage>
        <taxon>Bacteria</taxon>
        <taxon>Pseudomonadati</taxon>
        <taxon>Planctomycetota</taxon>
        <taxon>Planctomycetia</taxon>
        <taxon>Planctomycetales</taxon>
        <taxon>Planctomycetaceae</taxon>
        <taxon>Gimesia</taxon>
    </lineage>
</organism>
<dbReference type="SUPFAM" id="SSF52540">
    <property type="entry name" value="P-loop containing nucleoside triphosphate hydrolases"/>
    <property type="match status" value="1"/>
</dbReference>
<dbReference type="Proteomes" id="UP000317171">
    <property type="component" value="Chromosome"/>
</dbReference>
<dbReference type="RefSeq" id="WP_145221356.1">
    <property type="nucleotide sequence ID" value="NZ_CP036269.1"/>
</dbReference>
<accession>A0A517RMS6</accession>
<evidence type="ECO:0000313" key="1">
    <source>
        <dbReference type="EMBL" id="QDT45178.1"/>
    </source>
</evidence>
<dbReference type="Gene3D" id="1.25.10.10">
    <property type="entry name" value="Leucine-rich Repeat Variant"/>
    <property type="match status" value="1"/>
</dbReference>
<dbReference type="SUPFAM" id="SSF48371">
    <property type="entry name" value="ARM repeat"/>
    <property type="match status" value="1"/>
</dbReference>
<dbReference type="InterPro" id="IPR011989">
    <property type="entry name" value="ARM-like"/>
</dbReference>
<dbReference type="EMBL" id="CP036269">
    <property type="protein sequence ID" value="QDT45178.1"/>
    <property type="molecule type" value="Genomic_DNA"/>
</dbReference>
<evidence type="ECO:0008006" key="3">
    <source>
        <dbReference type="Google" id="ProtNLM"/>
    </source>
</evidence>
<reference evidence="1 2" key="1">
    <citation type="submission" date="2019-02" db="EMBL/GenBank/DDBJ databases">
        <title>Deep-cultivation of Planctomycetes and their phenomic and genomic characterization uncovers novel biology.</title>
        <authorList>
            <person name="Wiegand S."/>
            <person name="Jogler M."/>
            <person name="Boedeker C."/>
            <person name="Pinto D."/>
            <person name="Vollmers J."/>
            <person name="Rivas-Marin E."/>
            <person name="Kohn T."/>
            <person name="Peeters S.H."/>
            <person name="Heuer A."/>
            <person name="Rast P."/>
            <person name="Oberbeckmann S."/>
            <person name="Bunk B."/>
            <person name="Jeske O."/>
            <person name="Meyerdierks A."/>
            <person name="Storesund J.E."/>
            <person name="Kallscheuer N."/>
            <person name="Luecker S."/>
            <person name="Lage O.M."/>
            <person name="Pohl T."/>
            <person name="Merkel B.J."/>
            <person name="Hornburger P."/>
            <person name="Mueller R.-W."/>
            <person name="Bruemmer F."/>
            <person name="Labrenz M."/>
            <person name="Spormann A.M."/>
            <person name="Op den Camp H."/>
            <person name="Overmann J."/>
            <person name="Amann R."/>
            <person name="Jetten M.S.M."/>
            <person name="Mascher T."/>
            <person name="Medema M.H."/>
            <person name="Devos D.P."/>
            <person name="Kaster A.-K."/>
            <person name="Ovreas L."/>
            <person name="Rohde M."/>
            <person name="Galperin M.Y."/>
            <person name="Jogler C."/>
        </authorList>
    </citation>
    <scope>NUCLEOTIDE SEQUENCE [LARGE SCALE GENOMIC DNA]</scope>
    <source>
        <strain evidence="1 2">Pan241w</strain>
    </source>
</reference>
<dbReference type="OrthoDB" id="219466at2"/>
<proteinExistence type="predicted"/>
<evidence type="ECO:0000313" key="2">
    <source>
        <dbReference type="Proteomes" id="UP000317171"/>
    </source>
</evidence>
<gene>
    <name evidence="1" type="ORF">Pan241w_52970</name>
</gene>
<dbReference type="KEGG" id="gaz:Pan241w_52970"/>
<dbReference type="InterPro" id="IPR016024">
    <property type="entry name" value="ARM-type_fold"/>
</dbReference>
<protein>
    <recommendedName>
        <fullName evidence="3">ATPase AAA-type core domain-containing protein</fullName>
    </recommendedName>
</protein>
<keyword evidence="2" id="KW-1185">Reference proteome</keyword>
<sequence length="1529" mass="173997">MPRPGGESDKLGNQYEAIWTVEAVIDVVVGTFKSITCEAFGNDSMGVEFHLTNHDDSSQFHSVKRQKQGGDWSIADLCRRDKSTGRSILGDLFEKCRKCPNARICFISSTGANELRELSERADVPTNVQEFRTALSSSAKLQSEFIKHIIPMFDDYQEFAFKALKALEVIPRGHRDLTRTVDRRIDELFYSTDGSNLKPGDVRRMLAEYILNNLGRRIDHDDLTQVLMENQIGLRDWKSDKSINETVKAINNRYLSVAENELINSAQISREATQQIIDTLTDDASRGALLVAPGGFGKSCVLAQCLSHLSKNSTPYLCLRMDSLELCNTSRQLGKQLDLPTSPAVVLAGIANNAPSVLVVDQLDAMSLVSGRNPRMWEVFSELCDEVQSYPHMKMILACRDFDLKHDHRLRSLGDAQSGYTKCTLDKLCKADILASLDLAGYGQLNPDAKQIEILAVPFHLLLFLEGDPTRSFASVGELYDRYWERKRQNVRRYLGRDPYWNQVIDALTQKMSQQQVLFAPKIVTDDWEDDAKAMVSEHVLVEIQEQHQYRFFHESFFDYAYARRFCISGRGVVDFLESTEQHLFRRAQVRQILAYRRENEFDLYISDLYEILKSPKVRFHIKQMVASELKRIEKPTQKEWEVIEPHVLDGELSRYISQALRDHEGWFDLLNLLQVFNNWLESDNAQLINAAIWFLESHGLHDYRSAQIAELISPYVDREDNNWRERILRVMSWGKSHLSNEMATIDLRLIASGAYDDYESSVSGGDFWSQYFDAGKNSPTFFIDVLATWFDHAIEQYDDGKSWSFLHNCKQNHSHAGAMMVGEVASNEPEYFIAQMLPRAATTVLNTGDLSKEDALNRMWPYLYNNGDPFYIDEAILLHLRKALQYLAQQDVECFRKYMATIMPYPYQTFGYLLLRSWTDNPKEFADECAKYLIADQRRFYIGYGIYTGDGEGTGESAISRTALRAISPHCSNKLFKQMESLIIGYCDEYEKGTPRWRGSTELLVLRSLDVSRISKQTALRIEELERKFPSLTDAIVEEDNTELMKQVGSPIPPETAKLMTDEQWISAMQKYDGSTDRLKGGPAELSWLLADFARKDRGRFASLADRMPENLSPTYFSAILDGLCGRYTNFNKEEKVADQKVFEETPTATFLKVIDRLHKLPKRPCGSSITNCIGLLSSRQLPKQILEIVMYYATSDPNPDTEMWQQTSGGNYYHGGDPYQHGINCVRGQAAEAISSLLFNDETRFEILLPTLEALSQDPIISVRTCAINAFCPLLNFSRDIAVDLFFKACNGSEAICATRPFNHFIHYAIYSHYEQLRDLLQFALSCENTKAIENAAGAIILAELFEVDTGEDASKVRAGNETMRQAAADVYARHLSHDIVGDKCAEHLREFLSDNAESVQQEVSSAFFHVSGDRLLQLGGFIAQFIESKCFENKPQRLLHALDESNVELPQIICRAAERILEFLGEEGTHIAYHGSMIAHDISTLVVRQYEQTTDSAIKSHCLDLIDQMEKVGYLGIGDELNRIDR</sequence>
<dbReference type="InterPro" id="IPR027417">
    <property type="entry name" value="P-loop_NTPase"/>
</dbReference>
<name>A0A517RMS6_9PLAN</name>